<dbReference type="AlphaFoldDB" id="A0A662ZKP2"/>
<evidence type="ECO:0000313" key="2">
    <source>
        <dbReference type="Proteomes" id="UP000243745"/>
    </source>
</evidence>
<dbReference type="EMBL" id="FOXF01000062">
    <property type="protein sequence ID" value="SFP72134.1"/>
    <property type="molecule type" value="Genomic_DNA"/>
</dbReference>
<proteinExistence type="predicted"/>
<dbReference type="Proteomes" id="UP000243745">
    <property type="component" value="Unassembled WGS sequence"/>
</dbReference>
<accession>A0A662ZKP2</accession>
<sequence length="114" mass="12801">MPNDCYTRQNLKEAKMCAFKTIGKIQYPSCPQCGKIGSYTSGITLSPLIELINHIYNGHEILNFRPGPVLQYCDKCGTVYFNPANTEVALSGTRNRIAVLSGFWFMLFAILRDT</sequence>
<evidence type="ECO:0000313" key="1">
    <source>
        <dbReference type="EMBL" id="SFP72134.1"/>
    </source>
</evidence>
<keyword evidence="2" id="KW-1185">Reference proteome</keyword>
<protein>
    <submittedName>
        <fullName evidence="1">Uncharacterized protein</fullName>
    </submittedName>
</protein>
<gene>
    <name evidence="1" type="ORF">SAMN02910344_02149</name>
</gene>
<organism evidence="1 2">
    <name type="scientific">Ruminobacter amylophilus</name>
    <dbReference type="NCBI Taxonomy" id="867"/>
    <lineage>
        <taxon>Bacteria</taxon>
        <taxon>Pseudomonadati</taxon>
        <taxon>Pseudomonadota</taxon>
        <taxon>Gammaproteobacteria</taxon>
        <taxon>Aeromonadales</taxon>
        <taxon>Succinivibrionaceae</taxon>
        <taxon>Ruminobacter</taxon>
    </lineage>
</organism>
<name>A0A662ZKP2_9GAMM</name>
<reference evidence="1 2" key="1">
    <citation type="submission" date="2016-10" db="EMBL/GenBank/DDBJ databases">
        <authorList>
            <person name="Varghese N."/>
            <person name="Submissions S."/>
        </authorList>
    </citation>
    <scope>NUCLEOTIDE SEQUENCE [LARGE SCALE GENOMIC DNA]</scope>
    <source>
        <strain evidence="1 2">DSM 1361</strain>
    </source>
</reference>